<dbReference type="Proteomes" id="UP000198908">
    <property type="component" value="Unassembled WGS sequence"/>
</dbReference>
<dbReference type="Gene3D" id="2.40.110.10">
    <property type="entry name" value="Butyryl-CoA Dehydrogenase, subunit A, domain 2"/>
    <property type="match status" value="1"/>
</dbReference>
<dbReference type="RefSeq" id="WP_091994888.1">
    <property type="nucleotide sequence ID" value="NZ_FMYQ01000002.1"/>
</dbReference>
<feature type="domain" description="Acyl-CoA oxidase/dehydrogenase middle" evidence="7">
    <location>
        <begin position="146"/>
        <end position="236"/>
    </location>
</feature>
<dbReference type="SUPFAM" id="SSF56645">
    <property type="entry name" value="Acyl-CoA dehydrogenase NM domain-like"/>
    <property type="match status" value="1"/>
</dbReference>
<comment type="similarity">
    <text evidence="2">Belongs to the acyl-CoA dehydrogenase family.</text>
</comment>
<name>A0A1G6HFP8_9BURK</name>
<evidence type="ECO:0000259" key="6">
    <source>
        <dbReference type="Pfam" id="PF00441"/>
    </source>
</evidence>
<feature type="region of interest" description="Disordered" evidence="5">
    <location>
        <begin position="400"/>
        <end position="431"/>
    </location>
</feature>
<dbReference type="AlphaFoldDB" id="A0A1G6HFP8"/>
<dbReference type="GO" id="GO:0050660">
    <property type="term" value="F:flavin adenine dinucleotide binding"/>
    <property type="evidence" value="ECO:0007669"/>
    <property type="project" value="InterPro"/>
</dbReference>
<evidence type="ECO:0000256" key="3">
    <source>
        <dbReference type="ARBA" id="ARBA00022630"/>
    </source>
</evidence>
<dbReference type="EMBL" id="FMYQ01000002">
    <property type="protein sequence ID" value="SDB92938.1"/>
    <property type="molecule type" value="Genomic_DNA"/>
</dbReference>
<dbReference type="InterPro" id="IPR037069">
    <property type="entry name" value="AcylCoA_DH/ox_N_sf"/>
</dbReference>
<dbReference type="InterPro" id="IPR046373">
    <property type="entry name" value="Acyl-CoA_Oxase/DH_mid-dom_sf"/>
</dbReference>
<evidence type="ECO:0000256" key="1">
    <source>
        <dbReference type="ARBA" id="ARBA00001974"/>
    </source>
</evidence>
<reference evidence="10" key="1">
    <citation type="submission" date="2016-09" db="EMBL/GenBank/DDBJ databases">
        <authorList>
            <person name="Varghese N."/>
            <person name="Submissions S."/>
        </authorList>
    </citation>
    <scope>NUCLEOTIDE SEQUENCE [LARGE SCALE GENOMIC DNA]</scope>
    <source>
        <strain evidence="10">TNe-862</strain>
    </source>
</reference>
<dbReference type="InterPro" id="IPR036250">
    <property type="entry name" value="AcylCo_DH-like_C"/>
</dbReference>
<keyword evidence="4" id="KW-0274">FAD</keyword>
<dbReference type="PIRSF" id="PIRSF016578">
    <property type="entry name" value="HsaA"/>
    <property type="match status" value="1"/>
</dbReference>
<accession>A0A1G6HFP8</accession>
<dbReference type="Pfam" id="PF02770">
    <property type="entry name" value="Acyl-CoA_dh_M"/>
    <property type="match status" value="1"/>
</dbReference>
<evidence type="ECO:0000256" key="2">
    <source>
        <dbReference type="ARBA" id="ARBA00009347"/>
    </source>
</evidence>
<dbReference type="InterPro" id="IPR013786">
    <property type="entry name" value="AcylCoA_DH/ox_N"/>
</dbReference>
<dbReference type="STRING" id="416944.SAMN05421548_102259"/>
<dbReference type="OrthoDB" id="7316074at2"/>
<gene>
    <name evidence="9" type="ORF">SAMN05421548_102259</name>
</gene>
<comment type="cofactor">
    <cofactor evidence="1">
        <name>FAD</name>
        <dbReference type="ChEBI" id="CHEBI:57692"/>
    </cofactor>
</comment>
<dbReference type="CDD" id="cd00567">
    <property type="entry name" value="ACAD"/>
    <property type="match status" value="1"/>
</dbReference>
<keyword evidence="10" id="KW-1185">Reference proteome</keyword>
<evidence type="ECO:0000256" key="4">
    <source>
        <dbReference type="ARBA" id="ARBA00022827"/>
    </source>
</evidence>
<dbReference type="GO" id="GO:0016627">
    <property type="term" value="F:oxidoreductase activity, acting on the CH-CH group of donors"/>
    <property type="evidence" value="ECO:0007669"/>
    <property type="project" value="InterPro"/>
</dbReference>
<dbReference type="Pfam" id="PF00441">
    <property type="entry name" value="Acyl-CoA_dh_1"/>
    <property type="match status" value="1"/>
</dbReference>
<evidence type="ECO:0000259" key="7">
    <source>
        <dbReference type="Pfam" id="PF02770"/>
    </source>
</evidence>
<dbReference type="Gene3D" id="1.10.540.10">
    <property type="entry name" value="Acyl-CoA dehydrogenase/oxidase, N-terminal domain"/>
    <property type="match status" value="1"/>
</dbReference>
<dbReference type="SUPFAM" id="SSF47203">
    <property type="entry name" value="Acyl-CoA dehydrogenase C-terminal domain-like"/>
    <property type="match status" value="1"/>
</dbReference>
<proteinExistence type="inferred from homology"/>
<sequence length="431" mass="46062">MTHRPPEAALADTERDASALAALADLDSDAAASWLADLTDAFARGAAALDAGPLFPHENLACLRRAGLLSLTVPRSLGGREATLAQTLRVVRAIARGEPSTALIFVMQCLYHLRLQANPNWPAELKARVARDAVERGALINSLRVEPELGSPSRGGLPATVARRAGDRWILNGRKLYSTGSPGLTWLAVWGRTDEPSARVGTWLVHYDSPGVRIGALWNHLGMRATGSHEVIFENVEVPLEHAVDLQTPGPSNSMDPVTAVWMNVLLPAIYDGVARAARDWFVQWAAKRTPSGLNAPLSSLDSFRQTAGRIDALLLASRLLLDAGAAGAVPVDEAPAIKYLVSRHAIEAVEIALEASSNPGLSRDNPLERHYRDVLCARIHTPQNDTVLGNLGRAAFAAHAATPSTPSSDRQEALSRASHSSATPVFRSPA</sequence>
<evidence type="ECO:0000259" key="8">
    <source>
        <dbReference type="Pfam" id="PF02771"/>
    </source>
</evidence>
<evidence type="ECO:0000256" key="5">
    <source>
        <dbReference type="SAM" id="MobiDB-lite"/>
    </source>
</evidence>
<dbReference type="Gene3D" id="1.20.140.10">
    <property type="entry name" value="Butyryl-CoA Dehydrogenase, subunit A, domain 3"/>
    <property type="match status" value="1"/>
</dbReference>
<organism evidence="9 10">
    <name type="scientific">Paraburkholderia lycopersici</name>
    <dbReference type="NCBI Taxonomy" id="416944"/>
    <lineage>
        <taxon>Bacteria</taxon>
        <taxon>Pseudomonadati</taxon>
        <taxon>Pseudomonadota</taxon>
        <taxon>Betaproteobacteria</taxon>
        <taxon>Burkholderiales</taxon>
        <taxon>Burkholderiaceae</taxon>
        <taxon>Paraburkholderia</taxon>
    </lineage>
</organism>
<dbReference type="InterPro" id="IPR006091">
    <property type="entry name" value="Acyl-CoA_Oxase/DH_mid-dom"/>
</dbReference>
<dbReference type="PANTHER" id="PTHR43831:SF1">
    <property type="entry name" value="ISOBUTYRYL-COA DEHYDROGENASE, MITOCHONDRIAL"/>
    <property type="match status" value="1"/>
</dbReference>
<dbReference type="InterPro" id="IPR009075">
    <property type="entry name" value="AcylCo_DH/oxidase_C"/>
</dbReference>
<feature type="domain" description="Acyl-CoA dehydrogenase/oxidase C-terminal" evidence="6">
    <location>
        <begin position="273"/>
        <end position="382"/>
    </location>
</feature>
<dbReference type="Pfam" id="PF02771">
    <property type="entry name" value="Acyl-CoA_dh_N"/>
    <property type="match status" value="1"/>
</dbReference>
<dbReference type="PANTHER" id="PTHR43831">
    <property type="entry name" value="ISOBUTYRYL-COA DEHYDROGENASE"/>
    <property type="match status" value="1"/>
</dbReference>
<dbReference type="InterPro" id="IPR052547">
    <property type="entry name" value="Mito_Isobutyryl-CoADH"/>
</dbReference>
<keyword evidence="3" id="KW-0285">Flavoprotein</keyword>
<protein>
    <submittedName>
        <fullName evidence="9">Acyl-CoA dehydrogenase</fullName>
    </submittedName>
</protein>
<dbReference type="InterPro" id="IPR009100">
    <property type="entry name" value="AcylCoA_DH/oxidase_NM_dom_sf"/>
</dbReference>
<evidence type="ECO:0000313" key="9">
    <source>
        <dbReference type="EMBL" id="SDB92938.1"/>
    </source>
</evidence>
<evidence type="ECO:0000313" key="10">
    <source>
        <dbReference type="Proteomes" id="UP000198908"/>
    </source>
</evidence>
<feature type="domain" description="Acyl-CoA dehydrogenase/oxidase N-terminal" evidence="8">
    <location>
        <begin position="44"/>
        <end position="108"/>
    </location>
</feature>